<dbReference type="HOGENOM" id="CLU_101314_0_0_10"/>
<reference evidence="1 2" key="1">
    <citation type="journal article" date="2012" name="J. Bacteriol.">
        <title>Genome Sequence of Fibrella aestuarina BUZ 2T, a Filamentous Marine Bacterium.</title>
        <authorList>
            <person name="Filippini M."/>
            <person name="Qi W."/>
            <person name="Blom J."/>
            <person name="Goesmann A."/>
            <person name="Smits T.H."/>
            <person name="Bagheri H.C."/>
        </authorList>
    </citation>
    <scope>NUCLEOTIDE SEQUENCE [LARGE SCALE GENOMIC DNA]</scope>
    <source>
        <strain evidence="2">BUZ 2T</strain>
    </source>
</reference>
<dbReference type="OrthoDB" id="1467525at2"/>
<dbReference type="RefSeq" id="WP_015334123.1">
    <property type="nucleotide sequence ID" value="NC_020054.1"/>
</dbReference>
<protein>
    <recommendedName>
        <fullName evidence="3">Lipoprotein</fullName>
    </recommendedName>
</protein>
<dbReference type="eggNOG" id="ENOG502ZVQX">
    <property type="taxonomic scope" value="Bacteria"/>
</dbReference>
<dbReference type="PROSITE" id="PS51257">
    <property type="entry name" value="PROKAR_LIPOPROTEIN"/>
    <property type="match status" value="1"/>
</dbReference>
<proteinExistence type="predicted"/>
<gene>
    <name evidence="1" type="ORF">FAES_5025</name>
</gene>
<dbReference type="AlphaFoldDB" id="I0KFX1"/>
<dbReference type="EMBL" id="HE796683">
    <property type="protein sequence ID" value="CCH03024.1"/>
    <property type="molecule type" value="Genomic_DNA"/>
</dbReference>
<evidence type="ECO:0000313" key="2">
    <source>
        <dbReference type="Proteomes" id="UP000011058"/>
    </source>
</evidence>
<name>I0KFX1_9BACT</name>
<accession>I0KFX1</accession>
<sequence length="229" mass="26040">MRYISACIVGLGSVALLGCTTPTTEPVSLGPDFMPLETGRFIVYDVTEQRYSLTAAPTTTTYQLKETVGNSYTDVTGQTAYRLQRYRRATAAATWTPDSLWTARLTDRAAIRTENGVDFVKLQFPVQERDRWNGNQFNQYDDDQYQTRQVRQPYTIGSQSFDETVQVVQQDDSTLVSRDKRVEVYARQLGLVYKERAQFHYCSTGACLGKAQIDFGVRQVFRLVAYGKE</sequence>
<dbReference type="STRING" id="1166018.FAES_5025"/>
<evidence type="ECO:0000313" key="1">
    <source>
        <dbReference type="EMBL" id="CCH03024.1"/>
    </source>
</evidence>
<organism evidence="1 2">
    <name type="scientific">Fibrella aestuarina BUZ 2</name>
    <dbReference type="NCBI Taxonomy" id="1166018"/>
    <lineage>
        <taxon>Bacteria</taxon>
        <taxon>Pseudomonadati</taxon>
        <taxon>Bacteroidota</taxon>
        <taxon>Cytophagia</taxon>
        <taxon>Cytophagales</taxon>
        <taxon>Spirosomataceae</taxon>
        <taxon>Fibrella</taxon>
    </lineage>
</organism>
<keyword evidence="2" id="KW-1185">Reference proteome</keyword>
<dbReference type="Proteomes" id="UP000011058">
    <property type="component" value="Chromosome"/>
</dbReference>
<dbReference type="KEGG" id="fae:FAES_5025"/>
<evidence type="ECO:0008006" key="3">
    <source>
        <dbReference type="Google" id="ProtNLM"/>
    </source>
</evidence>